<dbReference type="SMART" id="SM00855">
    <property type="entry name" value="PGAM"/>
    <property type="match status" value="1"/>
</dbReference>
<dbReference type="AlphaFoldDB" id="A0A1I5C5G3"/>
<keyword evidence="2" id="KW-1185">Reference proteome</keyword>
<dbReference type="Pfam" id="PF00300">
    <property type="entry name" value="His_Phos_1"/>
    <property type="match status" value="1"/>
</dbReference>
<accession>A0A1I5C5G3</accession>
<dbReference type="EMBL" id="FOVE01000018">
    <property type="protein sequence ID" value="SFN82243.1"/>
    <property type="molecule type" value="Genomic_DNA"/>
</dbReference>
<dbReference type="InterPro" id="IPR013078">
    <property type="entry name" value="His_Pase_superF_clade-1"/>
</dbReference>
<dbReference type="SUPFAM" id="SSF53254">
    <property type="entry name" value="Phosphoglycerate mutase-like"/>
    <property type="match status" value="1"/>
</dbReference>
<dbReference type="Gene3D" id="3.40.50.1240">
    <property type="entry name" value="Phosphoglycerate mutase-like"/>
    <property type="match status" value="1"/>
</dbReference>
<organism evidence="1 2">
    <name type="scientific">Formivibrio citricus</name>
    <dbReference type="NCBI Taxonomy" id="83765"/>
    <lineage>
        <taxon>Bacteria</taxon>
        <taxon>Pseudomonadati</taxon>
        <taxon>Pseudomonadota</taxon>
        <taxon>Betaproteobacteria</taxon>
        <taxon>Neisseriales</taxon>
        <taxon>Chitinibacteraceae</taxon>
        <taxon>Formivibrio</taxon>
    </lineage>
</organism>
<protein>
    <submittedName>
        <fullName evidence="1">Phosphohistidine phosphatase, SixA</fullName>
    </submittedName>
</protein>
<reference evidence="2" key="1">
    <citation type="submission" date="2016-10" db="EMBL/GenBank/DDBJ databases">
        <authorList>
            <person name="Varghese N."/>
            <person name="Submissions S."/>
        </authorList>
    </citation>
    <scope>NUCLEOTIDE SEQUENCE [LARGE SCALE GENOMIC DNA]</scope>
    <source>
        <strain evidence="2">DSM 6150</strain>
    </source>
</reference>
<evidence type="ECO:0000313" key="1">
    <source>
        <dbReference type="EMBL" id="SFN82243.1"/>
    </source>
</evidence>
<dbReference type="Proteomes" id="UP000242869">
    <property type="component" value="Unassembled WGS sequence"/>
</dbReference>
<proteinExistence type="predicted"/>
<sequence length="154" mass="17497">MMDLILWRHAEAEYDAPSDLKRRLTSRGHKQAEKMAQWLSARLDGKKPRLFASGALRAQETLAALSHDFVVDPRLNPGTRPERYLEVCGWPGDGEGSVIIAGHQPEIGRLAGLLLSGREQDWSVKKGAIWWFQRRERAGYVECNLRVMMTPDML</sequence>
<dbReference type="RefSeq" id="WP_245747911.1">
    <property type="nucleotide sequence ID" value="NZ_FOVE01000018.1"/>
</dbReference>
<gene>
    <name evidence="1" type="ORF">SAMN05660284_02340</name>
</gene>
<dbReference type="CDD" id="cd07067">
    <property type="entry name" value="HP_PGM_like"/>
    <property type="match status" value="1"/>
</dbReference>
<dbReference type="STRING" id="83765.SAMN05660284_02340"/>
<name>A0A1I5C5G3_9NEIS</name>
<evidence type="ECO:0000313" key="2">
    <source>
        <dbReference type="Proteomes" id="UP000242869"/>
    </source>
</evidence>
<dbReference type="InterPro" id="IPR029033">
    <property type="entry name" value="His_PPase_superfam"/>
</dbReference>